<gene>
    <name evidence="1" type="ORF">MM171A00156_0041</name>
</gene>
<reference evidence="1" key="1">
    <citation type="submission" date="2020-03" db="EMBL/GenBank/DDBJ databases">
        <title>The deep terrestrial virosphere.</title>
        <authorList>
            <person name="Holmfeldt K."/>
            <person name="Nilsson E."/>
            <person name="Simone D."/>
            <person name="Lopez-Fernandez M."/>
            <person name="Wu X."/>
            <person name="de Brujin I."/>
            <person name="Lundin D."/>
            <person name="Andersson A."/>
            <person name="Bertilsson S."/>
            <person name="Dopson M."/>
        </authorList>
    </citation>
    <scope>NUCLEOTIDE SEQUENCE</scope>
    <source>
        <strain evidence="1">MM171A00156</strain>
    </source>
</reference>
<sequence length="149" mass="17205">MHCKQCNTSKDAAEFYKSTPNRCKECIKERVRAHRQENLERVRAYDRMRGSMPHRVAAREEYRKTPAFAKSHEAAVKRWGARHPERKRASTAVHNAIRDGKLIPWPVCAVPECCGKPHGHHPDYSRPLDVVWLCDKHHKEAHALVKLAA</sequence>
<evidence type="ECO:0000313" key="1">
    <source>
        <dbReference type="EMBL" id="QJB00947.1"/>
    </source>
</evidence>
<proteinExistence type="predicted"/>
<protein>
    <submittedName>
        <fullName evidence="1">Putative baseplate protein</fullName>
    </submittedName>
</protein>
<accession>A0A6M3M030</accession>
<name>A0A6M3M030_9ZZZZ</name>
<dbReference type="EMBL" id="MT143703">
    <property type="protein sequence ID" value="QJB00947.1"/>
    <property type="molecule type" value="Genomic_DNA"/>
</dbReference>
<dbReference type="AlphaFoldDB" id="A0A6M3M030"/>
<organism evidence="1">
    <name type="scientific">viral metagenome</name>
    <dbReference type="NCBI Taxonomy" id="1070528"/>
    <lineage>
        <taxon>unclassified sequences</taxon>
        <taxon>metagenomes</taxon>
        <taxon>organismal metagenomes</taxon>
    </lineage>
</organism>